<evidence type="ECO:0000256" key="5">
    <source>
        <dbReference type="ARBA" id="ARBA00023136"/>
    </source>
</evidence>
<dbReference type="PANTHER" id="PTHR45649:SF1">
    <property type="entry name" value="TRANSPORTER, PUTATIVE (EUROFUNG)-RELATED"/>
    <property type="match status" value="1"/>
</dbReference>
<keyword evidence="4 6" id="KW-1133">Transmembrane helix</keyword>
<evidence type="ECO:0000256" key="2">
    <source>
        <dbReference type="ARBA" id="ARBA00022448"/>
    </source>
</evidence>
<dbReference type="InterPro" id="IPR002293">
    <property type="entry name" value="AA/rel_permease1"/>
</dbReference>
<evidence type="ECO:0000256" key="4">
    <source>
        <dbReference type="ARBA" id="ARBA00022989"/>
    </source>
</evidence>
<evidence type="ECO:0000313" key="8">
    <source>
        <dbReference type="Proteomes" id="UP000800094"/>
    </source>
</evidence>
<evidence type="ECO:0000256" key="6">
    <source>
        <dbReference type="SAM" id="Phobius"/>
    </source>
</evidence>
<dbReference type="EMBL" id="ML987218">
    <property type="protein sequence ID" value="KAF2240361.1"/>
    <property type="molecule type" value="Genomic_DNA"/>
</dbReference>
<dbReference type="Gene3D" id="1.20.1740.10">
    <property type="entry name" value="Amino acid/polyamine transporter I"/>
    <property type="match status" value="1"/>
</dbReference>
<dbReference type="GO" id="GO:0016020">
    <property type="term" value="C:membrane"/>
    <property type="evidence" value="ECO:0007669"/>
    <property type="project" value="UniProtKB-SubCell"/>
</dbReference>
<dbReference type="Proteomes" id="UP000800094">
    <property type="component" value="Unassembled WGS sequence"/>
</dbReference>
<sequence>MSYVARDNKITPETIEVAAASNPDAIALARSGKKEVLTRRFGFWSMTGFSCGLMCTWEGMLVAFTLGFANGGPAGLIYSFFIAWLGTISVFIVMGELASMIPTAGGQYHWVSLLAPESSQRVLSYVTGWITVVGWTVGTSAIAFFVSSLIQALMVLNLDNYDPVGWQGTLLFWGVLLISLVINVAFMNVLPAIEVAILVLHVVGFFAVLLPVVCLGPRSQPSAVFNTWQNAGGFSSQALSFFVGLNGNAIAFVGTDGPVHMSEEVRNAAKNVPRSMIYSTLLNGVLAFGILLAVLFHMGSMEDAMNNAPNGFPFIAIFASSVGSKAGATAMTSLIIVLELFCCVDSVAAASRMMWSFARDRGLPGHATLKKVDGRTTIPLAAVVVVFIGGLLIGLINIGSTTAFNAVVSMALEAFYSSYLLACGILLYRRIRGDIRDPDTEPTKERPYEWGPWRLKGLLGTLNNIVACAYLLLVIFFGYWPTMLPVTAANMNWSSTVLGSVAIFSMGYYLLRARNGYTGPVVEVRLVGYD</sequence>
<dbReference type="PIRSF" id="PIRSF006060">
    <property type="entry name" value="AA_transporter"/>
    <property type="match status" value="1"/>
</dbReference>
<dbReference type="GeneID" id="54579643"/>
<feature type="transmembrane region" description="Helical" evidence="6">
    <location>
        <begin position="404"/>
        <end position="428"/>
    </location>
</feature>
<feature type="transmembrane region" description="Helical" evidence="6">
    <location>
        <begin position="197"/>
        <end position="218"/>
    </location>
</feature>
<dbReference type="OrthoDB" id="3257095at2759"/>
<feature type="transmembrane region" description="Helical" evidence="6">
    <location>
        <begin position="76"/>
        <end position="101"/>
    </location>
</feature>
<feature type="transmembrane region" description="Helical" evidence="6">
    <location>
        <begin position="376"/>
        <end position="398"/>
    </location>
</feature>
<name>A0A6A6HQR4_9PLEO</name>
<dbReference type="RefSeq" id="XP_033675365.1">
    <property type="nucleotide sequence ID" value="XM_033826313.1"/>
</dbReference>
<dbReference type="GO" id="GO:0022857">
    <property type="term" value="F:transmembrane transporter activity"/>
    <property type="evidence" value="ECO:0007669"/>
    <property type="project" value="InterPro"/>
</dbReference>
<feature type="transmembrane region" description="Helical" evidence="6">
    <location>
        <begin position="462"/>
        <end position="480"/>
    </location>
</feature>
<dbReference type="AlphaFoldDB" id="A0A6A6HQR4"/>
<feature type="transmembrane region" description="Helical" evidence="6">
    <location>
        <begin position="41"/>
        <end position="64"/>
    </location>
</feature>
<proteinExistence type="predicted"/>
<dbReference type="Pfam" id="PF13520">
    <property type="entry name" value="AA_permease_2"/>
    <property type="match status" value="1"/>
</dbReference>
<feature type="transmembrane region" description="Helical" evidence="6">
    <location>
        <begin position="238"/>
        <end position="255"/>
    </location>
</feature>
<feature type="transmembrane region" description="Helical" evidence="6">
    <location>
        <begin position="122"/>
        <end position="150"/>
    </location>
</feature>
<feature type="transmembrane region" description="Helical" evidence="6">
    <location>
        <begin position="170"/>
        <end position="190"/>
    </location>
</feature>
<keyword evidence="5 6" id="KW-0472">Membrane</keyword>
<gene>
    <name evidence="7" type="ORF">BU26DRAFT_497945</name>
</gene>
<evidence type="ECO:0000313" key="7">
    <source>
        <dbReference type="EMBL" id="KAF2240361.1"/>
    </source>
</evidence>
<evidence type="ECO:0000256" key="1">
    <source>
        <dbReference type="ARBA" id="ARBA00004141"/>
    </source>
</evidence>
<comment type="subcellular location">
    <subcellularLocation>
        <location evidence="1">Membrane</location>
        <topology evidence="1">Multi-pass membrane protein</topology>
    </subcellularLocation>
</comment>
<feature type="transmembrane region" description="Helical" evidence="6">
    <location>
        <begin position="276"/>
        <end position="296"/>
    </location>
</feature>
<keyword evidence="8" id="KW-1185">Reference proteome</keyword>
<evidence type="ECO:0000256" key="3">
    <source>
        <dbReference type="ARBA" id="ARBA00022692"/>
    </source>
</evidence>
<organism evidence="7 8">
    <name type="scientific">Trematosphaeria pertusa</name>
    <dbReference type="NCBI Taxonomy" id="390896"/>
    <lineage>
        <taxon>Eukaryota</taxon>
        <taxon>Fungi</taxon>
        <taxon>Dikarya</taxon>
        <taxon>Ascomycota</taxon>
        <taxon>Pezizomycotina</taxon>
        <taxon>Dothideomycetes</taxon>
        <taxon>Pleosporomycetidae</taxon>
        <taxon>Pleosporales</taxon>
        <taxon>Massarineae</taxon>
        <taxon>Trematosphaeriaceae</taxon>
        <taxon>Trematosphaeria</taxon>
    </lineage>
</organism>
<dbReference type="PANTHER" id="PTHR45649">
    <property type="entry name" value="AMINO-ACID PERMEASE BAT1"/>
    <property type="match status" value="1"/>
</dbReference>
<feature type="transmembrane region" description="Helical" evidence="6">
    <location>
        <begin position="334"/>
        <end position="355"/>
    </location>
</feature>
<keyword evidence="2" id="KW-0813">Transport</keyword>
<keyword evidence="3 6" id="KW-0812">Transmembrane</keyword>
<feature type="transmembrane region" description="Helical" evidence="6">
    <location>
        <begin position="492"/>
        <end position="511"/>
    </location>
</feature>
<accession>A0A6A6HQR4</accession>
<reference evidence="7" key="1">
    <citation type="journal article" date="2020" name="Stud. Mycol.">
        <title>101 Dothideomycetes genomes: a test case for predicting lifestyles and emergence of pathogens.</title>
        <authorList>
            <person name="Haridas S."/>
            <person name="Albert R."/>
            <person name="Binder M."/>
            <person name="Bloem J."/>
            <person name="Labutti K."/>
            <person name="Salamov A."/>
            <person name="Andreopoulos B."/>
            <person name="Baker S."/>
            <person name="Barry K."/>
            <person name="Bills G."/>
            <person name="Bluhm B."/>
            <person name="Cannon C."/>
            <person name="Castanera R."/>
            <person name="Culley D."/>
            <person name="Daum C."/>
            <person name="Ezra D."/>
            <person name="Gonzalez J."/>
            <person name="Henrissat B."/>
            <person name="Kuo A."/>
            <person name="Liang C."/>
            <person name="Lipzen A."/>
            <person name="Lutzoni F."/>
            <person name="Magnuson J."/>
            <person name="Mondo S."/>
            <person name="Nolan M."/>
            <person name="Ohm R."/>
            <person name="Pangilinan J."/>
            <person name="Park H.-J."/>
            <person name="Ramirez L."/>
            <person name="Alfaro M."/>
            <person name="Sun H."/>
            <person name="Tritt A."/>
            <person name="Yoshinaga Y."/>
            <person name="Zwiers L.-H."/>
            <person name="Turgeon B."/>
            <person name="Goodwin S."/>
            <person name="Spatafora J."/>
            <person name="Crous P."/>
            <person name="Grigoriev I."/>
        </authorList>
    </citation>
    <scope>NUCLEOTIDE SEQUENCE</scope>
    <source>
        <strain evidence="7">CBS 122368</strain>
    </source>
</reference>
<protein>
    <submittedName>
        <fullName evidence="7">Amino acid transporter</fullName>
    </submittedName>
</protein>